<name>A0A225NC31_9RHOB</name>
<keyword evidence="4" id="KW-1185">Reference proteome</keyword>
<dbReference type="PANTHER" id="PTHR32309:SF13">
    <property type="entry name" value="FERRIC ENTEROBACTIN TRANSPORT PROTEIN FEPE"/>
    <property type="match status" value="1"/>
</dbReference>
<proteinExistence type="predicted"/>
<feature type="transmembrane region" description="Helical" evidence="2">
    <location>
        <begin position="354"/>
        <end position="375"/>
    </location>
</feature>
<comment type="caution">
    <text evidence="3">The sequence shown here is derived from an EMBL/GenBank/DDBJ whole genome shotgun (WGS) entry which is preliminary data.</text>
</comment>
<dbReference type="InterPro" id="IPR050445">
    <property type="entry name" value="Bact_polysacc_biosynth/exp"/>
</dbReference>
<reference evidence="3 4" key="1">
    <citation type="submission" date="2013-04" db="EMBL/GenBank/DDBJ databases">
        <title>Oceanicola sp. 22II1-22F33 Genome Sequencing.</title>
        <authorList>
            <person name="Lai Q."/>
            <person name="Li G."/>
            <person name="Shao Z."/>
        </authorList>
    </citation>
    <scope>NUCLEOTIDE SEQUENCE [LARGE SCALE GENOMIC DNA]</scope>
    <source>
        <strain evidence="3 4">22II1-22F33</strain>
    </source>
</reference>
<evidence type="ECO:0000256" key="2">
    <source>
        <dbReference type="SAM" id="Phobius"/>
    </source>
</evidence>
<gene>
    <name evidence="3" type="ORF">ATO3_24135</name>
</gene>
<feature type="coiled-coil region" evidence="1">
    <location>
        <begin position="187"/>
        <end position="251"/>
    </location>
</feature>
<dbReference type="PANTHER" id="PTHR32309">
    <property type="entry name" value="TYROSINE-PROTEIN KINASE"/>
    <property type="match status" value="1"/>
</dbReference>
<evidence type="ECO:0000313" key="3">
    <source>
        <dbReference type="EMBL" id="OWU68416.1"/>
    </source>
</evidence>
<sequence length="379" mass="42373">MDNAAPPVHRARAKRRHYMMVTSFIFLVLLPAALSAWYLWERATDQYASYVGFSVRTEEQGPSIEGLFGVSDLSGSSSSDTDILYEFLQSQQLVSAVDKDLGIRAMWSRPGVEKDPIFAYNGPGTIEDLTAHWGKKVKIYYDSNSGLIQLRVLAFDPDEAQAIAEAIYEESSAMINRLSAIAREDAISYARDELEEAQEQLREARIELQAFRNRTQIVDPTIQSQSQSGLIGALETELAQAQIERQLLADTARENDPRVTQIDRRIEAIEKQIAAERSVIGLEGADQSATVADLVGQYEALAADLQFAQEAYTAARVAFDSARNEARRQSRYLAAHVPPTKAERAEYPDRVSTLTVIVLFLFVAWAFLVLVAYALRDRR</sequence>
<keyword evidence="1" id="KW-0175">Coiled coil</keyword>
<keyword evidence="2" id="KW-0472">Membrane</keyword>
<dbReference type="GO" id="GO:0004713">
    <property type="term" value="F:protein tyrosine kinase activity"/>
    <property type="evidence" value="ECO:0007669"/>
    <property type="project" value="TreeGrafter"/>
</dbReference>
<organism evidence="3 4">
    <name type="scientific">Marinibacterium profundimaris</name>
    <dbReference type="NCBI Taxonomy" id="1679460"/>
    <lineage>
        <taxon>Bacteria</taxon>
        <taxon>Pseudomonadati</taxon>
        <taxon>Pseudomonadota</taxon>
        <taxon>Alphaproteobacteria</taxon>
        <taxon>Rhodobacterales</taxon>
        <taxon>Paracoccaceae</taxon>
        <taxon>Marinibacterium</taxon>
    </lineage>
</organism>
<feature type="transmembrane region" description="Helical" evidence="2">
    <location>
        <begin position="18"/>
        <end position="40"/>
    </location>
</feature>
<dbReference type="GO" id="GO:0005886">
    <property type="term" value="C:plasma membrane"/>
    <property type="evidence" value="ECO:0007669"/>
    <property type="project" value="TreeGrafter"/>
</dbReference>
<evidence type="ECO:0000256" key="1">
    <source>
        <dbReference type="SAM" id="Coils"/>
    </source>
</evidence>
<protein>
    <recommendedName>
        <fullName evidence="5">Capsule biosynthesis protein</fullName>
    </recommendedName>
</protein>
<dbReference type="AlphaFoldDB" id="A0A225NC31"/>
<dbReference type="Proteomes" id="UP000215377">
    <property type="component" value="Unassembled WGS sequence"/>
</dbReference>
<accession>A0A225NC31</accession>
<dbReference type="EMBL" id="AQQR01000021">
    <property type="protein sequence ID" value="OWU68416.1"/>
    <property type="molecule type" value="Genomic_DNA"/>
</dbReference>
<keyword evidence="2" id="KW-1133">Transmembrane helix</keyword>
<evidence type="ECO:0000313" key="4">
    <source>
        <dbReference type="Proteomes" id="UP000215377"/>
    </source>
</evidence>
<keyword evidence="2" id="KW-0812">Transmembrane</keyword>
<evidence type="ECO:0008006" key="5">
    <source>
        <dbReference type="Google" id="ProtNLM"/>
    </source>
</evidence>